<feature type="chain" id="PRO_5016179654" description="Lcl C-terminal domain-containing protein" evidence="1">
    <location>
        <begin position="24"/>
        <end position="172"/>
    </location>
</feature>
<evidence type="ECO:0000313" key="3">
    <source>
        <dbReference type="EMBL" id="PWF24682.1"/>
    </source>
</evidence>
<dbReference type="InterPro" id="IPR011460">
    <property type="entry name" value="Lcl_C"/>
</dbReference>
<protein>
    <recommendedName>
        <fullName evidence="2">Lcl C-terminal domain-containing protein</fullName>
    </recommendedName>
</protein>
<keyword evidence="1" id="KW-0732">Signal</keyword>
<dbReference type="Proteomes" id="UP000245212">
    <property type="component" value="Unassembled WGS sequence"/>
</dbReference>
<evidence type="ECO:0000256" key="1">
    <source>
        <dbReference type="SAM" id="SignalP"/>
    </source>
</evidence>
<feature type="signal peptide" evidence="1">
    <location>
        <begin position="1"/>
        <end position="23"/>
    </location>
</feature>
<proteinExistence type="predicted"/>
<dbReference type="PANTHER" id="PTHR35812">
    <property type="entry name" value="LIPOPROTEIN"/>
    <property type="match status" value="1"/>
</dbReference>
<comment type="caution">
    <text evidence="3">The sequence shown here is derived from an EMBL/GenBank/DDBJ whole genome shotgun (WGS) entry which is preliminary data.</text>
</comment>
<dbReference type="Pfam" id="PF07603">
    <property type="entry name" value="Lcl_C"/>
    <property type="match status" value="1"/>
</dbReference>
<evidence type="ECO:0000259" key="2">
    <source>
        <dbReference type="Pfam" id="PF07603"/>
    </source>
</evidence>
<dbReference type="RefSeq" id="WP_109060087.1">
    <property type="nucleotide sequence ID" value="NZ_QETA01000001.1"/>
</dbReference>
<evidence type="ECO:0000313" key="4">
    <source>
        <dbReference type="Proteomes" id="UP000245212"/>
    </source>
</evidence>
<sequence length="172" mass="18249">MPPAFSALTALLLVASASTAAYAACPAETPSHFVPDDTGLVRDTRTQLTWQRCSVGITWSAEQGCTDGEPAMLNLDDAHAAAREAGTGWRLPTLDELGSLVVPDCTPAALDARIFPDVTDLGDGIPYWSDTATSIAEPLKMHYYLDFSDGSVDIHTTGFPLAVRLVRDGVSP</sequence>
<dbReference type="EMBL" id="QETA01000001">
    <property type="protein sequence ID" value="PWF24682.1"/>
    <property type="molecule type" value="Genomic_DNA"/>
</dbReference>
<accession>A0A2V1K6T7</accession>
<reference evidence="4" key="1">
    <citation type="submission" date="2018-05" db="EMBL/GenBank/DDBJ databases">
        <authorList>
            <person name="Li Y."/>
        </authorList>
    </citation>
    <scope>NUCLEOTIDE SEQUENCE [LARGE SCALE GENOMIC DNA]</scope>
    <source>
        <strain evidence="4">3d-2-2</strain>
    </source>
</reference>
<dbReference type="AlphaFoldDB" id="A0A2V1K6T7"/>
<name>A0A2V1K6T7_9BURK</name>
<keyword evidence="4" id="KW-1185">Reference proteome</keyword>
<organism evidence="3 4">
    <name type="scientific">Corticimicrobacter populi</name>
    <dbReference type="NCBI Taxonomy" id="2175229"/>
    <lineage>
        <taxon>Bacteria</taxon>
        <taxon>Pseudomonadati</taxon>
        <taxon>Pseudomonadota</taxon>
        <taxon>Betaproteobacteria</taxon>
        <taxon>Burkholderiales</taxon>
        <taxon>Alcaligenaceae</taxon>
        <taxon>Corticimicrobacter</taxon>
    </lineage>
</organism>
<dbReference type="PANTHER" id="PTHR35812:SF1">
    <property type="entry name" value="LIPOPROTEIN"/>
    <property type="match status" value="1"/>
</dbReference>
<gene>
    <name evidence="3" type="ORF">DD235_00325</name>
</gene>
<feature type="domain" description="Lcl C-terminal" evidence="2">
    <location>
        <begin position="39"/>
        <end position="167"/>
    </location>
</feature>